<evidence type="ECO:0000256" key="7">
    <source>
        <dbReference type="ARBA" id="ARBA00023158"/>
    </source>
</evidence>
<evidence type="ECO:0000256" key="4">
    <source>
        <dbReference type="ARBA" id="ARBA00022491"/>
    </source>
</evidence>
<dbReference type="FunFam" id="1.25.40.790:FF:000001">
    <property type="entry name" value="Ccr4-not transcription complex subunit 1 isoform"/>
    <property type="match status" value="1"/>
</dbReference>
<keyword evidence="3" id="KW-0963">Cytoplasm</keyword>
<sequence>MNLDSLSLALSQISYLVDNLTKKNYRASQQEIQHIVNRHGPEADRHLLRCLFSHVDFSGDGKSSGKDFHQTQFLIQECVSLISKPNFISTLCYAIDNPLHYQKSLKPSAHLFTQLSKVLKLSKVQEVIFGLALLNSSNADLRSFAAQFIKQKLPDLLRSYVDADLGGNQEGGFQDIAIEVLHLLLSHLLFGQKGASGVGQEQIDAFLKTLCRDFPQERCPVVLAPLLYPEKRDILMDRILPDSGELAKTMMESSLAEFMQEVGYGFCASVDECRNIILQYGVREVTASQVARVLGMMARTHSGLTDGIPLQSISAPGSGIWSDGKDKNDGSQAHTWNVEVLIDVVKEVNPNLNFKEVTYELDHPGFIIRDSKGLQIVVYGIQRGLGGLEVFPVDLIYRPWKHAEGQLSFIQHSLMSPEVFCFADYPCHTVAIDILKAPPEDDNREIATWKSLDLVESLLRLSEVGQYEQVKQLFGFPIKHCPDMLVLALLQISTSWHTLRHELISTLMPIFLGNHPNSAIILHYAWHGQGQSPSIRQLIMHSMAEWYMRGEQYDQAKLSRILDVAQDLKSLSMLLNGTPFAFVIDLAALASRREYLKLDKWLTDKIREHGEPFIQACVTFLKRRCPSIMGGLAPDKDQPKSAQLPPETLATMLACLQSCAGSVSQELSETILTMVANCSNVMNKARQPPPGVMPKGRAPSTSSLDAISPVQMDPLSGMGSLNLGSTATSHTQSMQGFPTSLSSAFSNPQSPAKAFPPLSNPNPSTFGGIGSLSSQLPGPLGSGIGSGIGSSLGMPAVSTDPFGPRKMSTPGLNPPTFQQTDLSQVWPEANQHFSKEIDDEANSYFQRIYNHPPHPTMSVDEVLEMLQRFKDSTIKREREVFNCMLRNLFEEYRFFPQYPDKELHITACLFGGIIEKGLVTYMALGLALRYVLEALRKPYGSKMYYFGIAALDRFKNRLKDYPQYCQHLASIGHFLQFPHHLQEYIEYGQQSRDPPVKMQGSITTPGSLALAQVQAQAQSHTLVTTTTTTTTVSKTTTITRPTPSGFKKDVPPSINTTNIDTLLVATDQTERIVEPPENVQEKIAFIFNNLSQSNMTQKVEELKETVKEEFMPWVSQYLVMKRVSIEPNFHSLYSNFLDTLKNPEFVKMVLNETYRNIKVLLTSDKAAANFSDRSLLKNLGHWLGMITLAKNKPILYTDLEVKSLLLEAYVKGQQELLYVVPFVAKVLESSLRSMVFRPQNPWTMAIMNVLAELHQEHDLKLNLKFEIEVLCKNLSLDINDLKPGNLLKDKEKLKNLEEQLSAPKKEAKPPEDMLPVSTTGGSPPSTPAATTTTCTTTGPPTPQFSYHDINVYALAGLAPHININVNIPLLQAHPQLKQCVRQSVERAVQELVHPVVERSIKIAMTTCEQIIRKDFALDSEESRMRVAAHHMMRNLTAGMAMITCREPLLMSIATNLKNSFAAALRAPTPQQREMMEEAAARIAQDNCELACCFIQKTAVEKAGPEMDKRLATEFELRKHARQEGRRYCDPVVLTYQAERMPEQIRLKVGGVDPKQLAVYEEFARNIPGFLPSNDLSQPTGFLAQPMKQQAWATDDVAQIYDKCIADLEQHLHAIPPALAMNPLTQALRSLLEAVALARNSRDGIAALGLLQKAVEGLLDATSGADADLLLRYRECHLLVLKALQDGRAYGPQWCNKQITRCLIECRDEYKYNVEAVELLIRNHLVNMQQYDLHLAQSMENGLHYMAVAFAMQLVKLLLVDERSVSHVTEADLFHTIETLMRTCAHSRANAPEGLPQLMDVVRSNYEAMIDRAHGGPNFMMHSGISQASEYDDPPGLREKAEYLLREWVNLYHSAAAGRDSTKAFSAFVGQMHQQGILKTDDLITRFFRLCTEMCVEISYRAQAEQQHNPAASAAIIRAKCYHNLDAFVRLIALLVKHSGEATNTVTKINLLNKVLGIVVGVLIQDHDVRQTEFQQLPYHRIFIMLLLELNAPEHVLETINFQTLTAFCNTFHILRPTKAPGFVYAWLELISHRIFIARMLAHTPQQKGWPMYAQLLIDLFKYLAPFLRNVELNKPMQILYKGTLRVLLVLLHDFPEFLCDYHYGFCDVIPPNCIQLRNLILSAFPRNMRLPDPFTPNLKVDMLSEINIAPRILTNFTGVMPSQFKKDLDSYLKTRSPVTFLSELRSNLQVSNEPGNRYNIQLINALVLYVGTQAIAHIHNKGSTPSMSTITHSAHMDIFQNLAVDLDTEGRYLFLNAIANQLRYPNSHTHYFSCTMLYLFAEANTEAIQEQITRVLLERLIVNRPHPWGLLITFIELIKNPAFKFWSHDFVHCAPEIEKLFQSVAQCCMGQKQAQQVMEGTGAS</sequence>
<keyword evidence="9" id="KW-0539">Nucleus</keyword>
<comment type="subcellular location">
    <subcellularLocation>
        <location evidence="2">Cytoplasm</location>
    </subcellularLocation>
    <subcellularLocation>
        <location evidence="1">Nucleus</location>
    </subcellularLocation>
</comment>
<dbReference type="Pfam" id="PF23590">
    <property type="entry name" value="NOT1_connector"/>
    <property type="match status" value="1"/>
</dbReference>
<feature type="compositionally biased region" description="Basic and acidic residues" evidence="13">
    <location>
        <begin position="1300"/>
        <end position="1311"/>
    </location>
</feature>
<evidence type="ECO:0000256" key="12">
    <source>
        <dbReference type="ARBA" id="ARBA00071432"/>
    </source>
</evidence>
<dbReference type="GO" id="GO:0031047">
    <property type="term" value="P:regulatory ncRNA-mediated gene silencing"/>
    <property type="evidence" value="ECO:0007669"/>
    <property type="project" value="UniProtKB-KW"/>
</dbReference>
<dbReference type="GeneTree" id="ENSGT00390000014869"/>
<evidence type="ECO:0000256" key="1">
    <source>
        <dbReference type="ARBA" id="ARBA00004123"/>
    </source>
</evidence>
<evidence type="ECO:0000313" key="21">
    <source>
        <dbReference type="Ensembl" id="ENSATEP00000044415.1"/>
    </source>
</evidence>
<keyword evidence="22" id="KW-1185">Reference proteome</keyword>
<organism evidence="21 22">
    <name type="scientific">Anabas testudineus</name>
    <name type="common">Climbing perch</name>
    <name type="synonym">Anthias testudineus</name>
    <dbReference type="NCBI Taxonomy" id="64144"/>
    <lineage>
        <taxon>Eukaryota</taxon>
        <taxon>Metazoa</taxon>
        <taxon>Chordata</taxon>
        <taxon>Craniata</taxon>
        <taxon>Vertebrata</taxon>
        <taxon>Euteleostomi</taxon>
        <taxon>Actinopterygii</taxon>
        <taxon>Neopterygii</taxon>
        <taxon>Teleostei</taxon>
        <taxon>Neoteleostei</taxon>
        <taxon>Acanthomorphata</taxon>
        <taxon>Anabantaria</taxon>
        <taxon>Anabantiformes</taxon>
        <taxon>Anabantoidei</taxon>
        <taxon>Anabantidae</taxon>
        <taxon>Anabas</taxon>
    </lineage>
</organism>
<feature type="domain" description="CCR4-Not complex component Not1 C-terminal" evidence="14">
    <location>
        <begin position="1986"/>
        <end position="2345"/>
    </location>
</feature>
<dbReference type="InterPro" id="IPR038535">
    <property type="entry name" value="CNOT1_TTP_bind_sf"/>
</dbReference>
<dbReference type="CDD" id="cd20710">
    <property type="entry name" value="NOT1_connector"/>
    <property type="match status" value="1"/>
</dbReference>
<dbReference type="InterPro" id="IPR032191">
    <property type="entry name" value="CNOT1_CAF1_bind"/>
</dbReference>
<protein>
    <recommendedName>
        <fullName evidence="12">CCR4-NOT transcription complex subunit 1</fullName>
    </recommendedName>
    <alternativeName>
        <fullName evidence="11">CCR4-associated factor 1</fullName>
    </alternativeName>
</protein>
<dbReference type="GO" id="GO:0017148">
    <property type="term" value="P:negative regulation of translation"/>
    <property type="evidence" value="ECO:0007669"/>
    <property type="project" value="InterPro"/>
</dbReference>
<dbReference type="Proteomes" id="UP000265040">
    <property type="component" value="Chromosome 6"/>
</dbReference>
<dbReference type="GO" id="GO:0000288">
    <property type="term" value="P:nuclear-transcribed mRNA catabolic process, deadenylation-dependent decay"/>
    <property type="evidence" value="ECO:0007669"/>
    <property type="project" value="TreeGrafter"/>
</dbReference>
<feature type="domain" description="CCR4-NOT transcription complex subunit 1 CAF1-binding" evidence="16">
    <location>
        <begin position="1072"/>
        <end position="1295"/>
    </location>
</feature>
<dbReference type="InterPro" id="IPR055104">
    <property type="entry name" value="CNOT1_1st"/>
</dbReference>
<name>A0A7N6F930_ANATE</name>
<dbReference type="FunFam" id="1.25.40.180:FF:000005">
    <property type="entry name" value="Ccr4-not transcription complex subunit 1 isoform"/>
    <property type="match status" value="1"/>
</dbReference>
<reference evidence="21" key="3">
    <citation type="submission" date="2025-09" db="UniProtKB">
        <authorList>
            <consortium name="Ensembl"/>
        </authorList>
    </citation>
    <scope>IDENTIFICATION</scope>
</reference>
<evidence type="ECO:0000256" key="8">
    <source>
        <dbReference type="ARBA" id="ARBA00023163"/>
    </source>
</evidence>
<dbReference type="FunFam" id="1.25.40.800:FF:000001">
    <property type="entry name" value="CCR4-NOT transcription complex subunit 1"/>
    <property type="match status" value="1"/>
</dbReference>
<keyword evidence="6" id="KW-0805">Transcription regulation</keyword>
<keyword evidence="5" id="KW-0810">Translation regulation</keyword>
<feature type="domain" description="CCR4-NOT transcription complex subunit 1 HEAT repeat" evidence="18">
    <location>
        <begin position="501"/>
        <end position="657"/>
    </location>
</feature>
<feature type="domain" description="CCR4-NOT transcription complex subunit 1" evidence="15">
    <location>
        <begin position="1374"/>
        <end position="1521"/>
    </location>
</feature>
<feature type="region of interest" description="Disordered" evidence="13">
    <location>
        <begin position="1300"/>
        <end position="1339"/>
    </location>
</feature>
<gene>
    <name evidence="21" type="primary">CNOT1</name>
</gene>
<feature type="compositionally biased region" description="Polar residues" evidence="13">
    <location>
        <begin position="727"/>
        <end position="750"/>
    </location>
</feature>
<comment type="similarity">
    <text evidence="10">Belongs to the CNOT1 family.</text>
</comment>
<evidence type="ECO:0000256" key="9">
    <source>
        <dbReference type="ARBA" id="ARBA00023242"/>
    </source>
</evidence>
<evidence type="ECO:0000313" key="22">
    <source>
        <dbReference type="Proteomes" id="UP000265040"/>
    </source>
</evidence>
<keyword evidence="8" id="KW-0804">Transcription</keyword>
<proteinExistence type="inferred from homology"/>
<evidence type="ECO:0000259" key="16">
    <source>
        <dbReference type="Pfam" id="PF16415"/>
    </source>
</evidence>
<evidence type="ECO:0000256" key="13">
    <source>
        <dbReference type="SAM" id="MobiDB-lite"/>
    </source>
</evidence>
<feature type="domain" description="CCR4-NOT transcription complex subunit 1-like NOT1 connector" evidence="20">
    <location>
        <begin position="1598"/>
        <end position="1802"/>
    </location>
</feature>
<dbReference type="FunFam" id="1.25.40.840:FF:000001">
    <property type="entry name" value="Ccr4-not transcription complex subunit 1 isoform"/>
    <property type="match status" value="1"/>
</dbReference>
<feature type="region of interest" description="Disordered" evidence="13">
    <location>
        <begin position="727"/>
        <end position="752"/>
    </location>
</feature>
<dbReference type="InterPro" id="IPR032193">
    <property type="entry name" value="CNOT1_TTP_bind"/>
</dbReference>
<evidence type="ECO:0000256" key="6">
    <source>
        <dbReference type="ARBA" id="ARBA00023015"/>
    </source>
</evidence>
<dbReference type="Pfam" id="PF16418">
    <property type="entry name" value="CNOT1_HEAT"/>
    <property type="match status" value="1"/>
</dbReference>
<evidence type="ECO:0000259" key="15">
    <source>
        <dbReference type="Pfam" id="PF12842"/>
    </source>
</evidence>
<feature type="domain" description="CCR4-NOT transcription complex subunit 1 TTP binding" evidence="17">
    <location>
        <begin position="818"/>
        <end position="995"/>
    </location>
</feature>
<feature type="region of interest" description="Disordered" evidence="13">
    <location>
        <begin position="683"/>
        <end position="708"/>
    </location>
</feature>
<dbReference type="Pfam" id="PF12842">
    <property type="entry name" value="DUF3819"/>
    <property type="match status" value="1"/>
</dbReference>
<dbReference type="InterPro" id="IPR040398">
    <property type="entry name" value="Not1"/>
</dbReference>
<dbReference type="Gene3D" id="1.25.40.180">
    <property type="match status" value="1"/>
</dbReference>
<evidence type="ECO:0000256" key="10">
    <source>
        <dbReference type="ARBA" id="ARBA00025717"/>
    </source>
</evidence>
<dbReference type="PANTHER" id="PTHR13162:SF8">
    <property type="entry name" value="CCR4-NOT TRANSCRIPTION COMPLEX SUBUNIT 1"/>
    <property type="match status" value="1"/>
</dbReference>
<reference evidence="21" key="1">
    <citation type="submission" date="2021-04" db="EMBL/GenBank/DDBJ databases">
        <authorList>
            <consortium name="Wellcome Sanger Institute Data Sharing"/>
        </authorList>
    </citation>
    <scope>NUCLEOTIDE SEQUENCE [LARGE SCALE GENOMIC DNA]</scope>
</reference>
<feature type="compositionally biased region" description="Low complexity" evidence="13">
    <location>
        <begin position="1317"/>
        <end position="1338"/>
    </location>
</feature>
<dbReference type="Gene3D" id="1.25.40.800">
    <property type="match status" value="1"/>
</dbReference>
<dbReference type="Pfam" id="PF16417">
    <property type="entry name" value="CNOT1_TTP_bind"/>
    <property type="match status" value="1"/>
</dbReference>
<accession>A0A7N6F930</accession>
<evidence type="ECO:0000259" key="14">
    <source>
        <dbReference type="Pfam" id="PF04054"/>
    </source>
</evidence>
<dbReference type="InterPro" id="IPR032194">
    <property type="entry name" value="CNOT1_HEAT"/>
</dbReference>
<evidence type="ECO:0000256" key="2">
    <source>
        <dbReference type="ARBA" id="ARBA00004496"/>
    </source>
</evidence>
<dbReference type="Ensembl" id="ENSATET00000047722.2">
    <property type="protein sequence ID" value="ENSATEP00000044415.1"/>
    <property type="gene ID" value="ENSATEG00000012892.3"/>
</dbReference>
<feature type="domain" description="CCR4-NOT transcription complex subunit 1 N-terminal" evidence="19">
    <location>
        <begin position="30"/>
        <end position="227"/>
    </location>
</feature>
<dbReference type="GO" id="GO:0060090">
    <property type="term" value="F:molecular adaptor activity"/>
    <property type="evidence" value="ECO:0007669"/>
    <property type="project" value="TreeGrafter"/>
</dbReference>
<dbReference type="Pfam" id="PF16415">
    <property type="entry name" value="CNOT1_CAF1_bind"/>
    <property type="match status" value="1"/>
</dbReference>
<evidence type="ECO:0000256" key="3">
    <source>
        <dbReference type="ARBA" id="ARBA00022490"/>
    </source>
</evidence>
<dbReference type="Pfam" id="PF22940">
    <property type="entry name" value="CNOT1_1st"/>
    <property type="match status" value="1"/>
</dbReference>
<reference evidence="21" key="2">
    <citation type="submission" date="2025-08" db="UniProtKB">
        <authorList>
            <consortium name="Ensembl"/>
        </authorList>
    </citation>
    <scope>IDENTIFICATION</scope>
</reference>
<dbReference type="InterPro" id="IPR024557">
    <property type="entry name" value="CNOT1_dom_4"/>
</dbReference>
<evidence type="ECO:0000259" key="20">
    <source>
        <dbReference type="Pfam" id="PF23590"/>
    </source>
</evidence>
<keyword evidence="7" id="KW-0943">RNA-mediated gene silencing</keyword>
<dbReference type="InterPro" id="IPR055454">
    <property type="entry name" value="CNOT1-like_NOT1_connector"/>
</dbReference>
<evidence type="ECO:0000259" key="19">
    <source>
        <dbReference type="Pfam" id="PF22940"/>
    </source>
</evidence>
<dbReference type="GO" id="GO:0000932">
    <property type="term" value="C:P-body"/>
    <property type="evidence" value="ECO:0007669"/>
    <property type="project" value="TreeGrafter"/>
</dbReference>
<evidence type="ECO:0000256" key="11">
    <source>
        <dbReference type="ARBA" id="ARBA00032531"/>
    </source>
</evidence>
<dbReference type="Pfam" id="PF04054">
    <property type="entry name" value="Not1"/>
    <property type="match status" value="1"/>
</dbReference>
<dbReference type="InterPro" id="IPR007196">
    <property type="entry name" value="CCR4-Not_Not1_C"/>
</dbReference>
<dbReference type="GO" id="GO:0030015">
    <property type="term" value="C:CCR4-NOT core complex"/>
    <property type="evidence" value="ECO:0007669"/>
    <property type="project" value="InterPro"/>
</dbReference>
<dbReference type="Gene3D" id="1.25.40.790">
    <property type="match status" value="1"/>
</dbReference>
<evidence type="ECO:0000259" key="18">
    <source>
        <dbReference type="Pfam" id="PF16418"/>
    </source>
</evidence>
<evidence type="ECO:0000256" key="5">
    <source>
        <dbReference type="ARBA" id="ARBA00022845"/>
    </source>
</evidence>
<dbReference type="GO" id="GO:0005634">
    <property type="term" value="C:nucleus"/>
    <property type="evidence" value="ECO:0007669"/>
    <property type="project" value="UniProtKB-SubCell"/>
</dbReference>
<keyword evidence="4" id="KW-0678">Repressor</keyword>
<dbReference type="PANTHER" id="PTHR13162">
    <property type="entry name" value="CCR4-NOT TRANSCRIPTION COMPLEX"/>
    <property type="match status" value="1"/>
</dbReference>
<evidence type="ECO:0000259" key="17">
    <source>
        <dbReference type="Pfam" id="PF16417"/>
    </source>
</evidence>
<dbReference type="Gene3D" id="1.25.40.840">
    <property type="entry name" value="CCR4-NOT transcription complex subunit 1 TTP binding domain"/>
    <property type="match status" value="1"/>
</dbReference>